<name>A0A0V1GQT7_TRIPS</name>
<organism evidence="2 3">
    <name type="scientific">Trichinella pseudospiralis</name>
    <name type="common">Parasitic roundworm</name>
    <dbReference type="NCBI Taxonomy" id="6337"/>
    <lineage>
        <taxon>Eukaryota</taxon>
        <taxon>Metazoa</taxon>
        <taxon>Ecdysozoa</taxon>
        <taxon>Nematoda</taxon>
        <taxon>Enoplea</taxon>
        <taxon>Dorylaimia</taxon>
        <taxon>Trichinellida</taxon>
        <taxon>Trichinellidae</taxon>
        <taxon>Trichinella</taxon>
    </lineage>
</organism>
<evidence type="ECO:0000313" key="3">
    <source>
        <dbReference type="Proteomes" id="UP000054805"/>
    </source>
</evidence>
<dbReference type="AlphaFoldDB" id="A0A0V1GQT7"/>
<comment type="caution">
    <text evidence="2">The sequence shown here is derived from an EMBL/GenBank/DDBJ whole genome shotgun (WGS) entry which is preliminary data.</text>
</comment>
<keyword evidence="3" id="KW-1185">Reference proteome</keyword>
<gene>
    <name evidence="2" type="ORF">T4B_7106</name>
</gene>
<accession>A0A0V1GQT7</accession>
<feature type="region of interest" description="Disordered" evidence="1">
    <location>
        <begin position="36"/>
        <end position="55"/>
    </location>
</feature>
<evidence type="ECO:0000313" key="2">
    <source>
        <dbReference type="EMBL" id="KRZ00604.1"/>
    </source>
</evidence>
<dbReference type="Proteomes" id="UP000054805">
    <property type="component" value="Unassembled WGS sequence"/>
</dbReference>
<evidence type="ECO:0000256" key="1">
    <source>
        <dbReference type="SAM" id="MobiDB-lite"/>
    </source>
</evidence>
<proteinExistence type="predicted"/>
<sequence>MVQAAKKEQQFLKESGRNVKKYASITQQSYVAVCHGGGSQRPAESSHAVLRKNGNPPLKTPQLFLQLQLETLKATGIQKVRKYVSITQQSSIDFVPSDLQQHGGQHVFSGGGRKWLRSCQYTGPAILKTKHRTGENTPRMKRGVGLAKRMQKNWEKRALNITKRLHFVKKEVAKGNTKTRNGLKRRQNTKGSVMERRLQQTFSPDRKLLCARQCTCIFFGWKRAAPDGMSAQRRVRPSGCHNKTGAELQDKWYSLLLREMDTTKQSENYEGLLWRNCPRTEKRPALCQERNGSKPHDKKSSDFQKAEVIVGVIDATGLFQDNGTTLHCGKSQKFMEPERMILLKEMTVNHTTTFFVVQKQRFNEILHCC</sequence>
<dbReference type="EMBL" id="JYDS01000789">
    <property type="protein sequence ID" value="KRZ00604.1"/>
    <property type="molecule type" value="Genomic_DNA"/>
</dbReference>
<protein>
    <submittedName>
        <fullName evidence="2">Uncharacterized protein</fullName>
    </submittedName>
</protein>
<reference evidence="2 3" key="1">
    <citation type="submission" date="2015-01" db="EMBL/GenBank/DDBJ databases">
        <title>Evolution of Trichinella species and genotypes.</title>
        <authorList>
            <person name="Korhonen P.K."/>
            <person name="Edoardo P."/>
            <person name="Giuseppe L.R."/>
            <person name="Gasser R.B."/>
        </authorList>
    </citation>
    <scope>NUCLEOTIDE SEQUENCE [LARGE SCALE GENOMIC DNA]</scope>
    <source>
        <strain evidence="2">ISS588</strain>
    </source>
</reference>